<comment type="caution">
    <text evidence="4">The sequence shown here is derived from an EMBL/GenBank/DDBJ whole genome shotgun (WGS) entry which is preliminary data.</text>
</comment>
<evidence type="ECO:0000313" key="4">
    <source>
        <dbReference type="EMBL" id="KKM76093.1"/>
    </source>
</evidence>
<evidence type="ECO:0008006" key="5">
    <source>
        <dbReference type="Google" id="ProtNLM"/>
    </source>
</evidence>
<dbReference type="Gene3D" id="3.40.50.12780">
    <property type="entry name" value="N-terminal domain of ligase-like"/>
    <property type="match status" value="1"/>
</dbReference>
<sequence>MTNEVFVVRNSMKPTEFLTATYRGLADRGVVIPVPLSMRARTLKQLVRTVKSGPPADGVLFSTSGTVGESKLIVRSLENVVAEYVGLILTLGLTRNSNVLITTPITHSYGFGFLMACAELGAGVHVVNATNVWERLSQTRVALRAMRFDLMIGVPFVFQMLLREPELNRYIHPPVLSLAGGETVPVELTERWQYGVGGPLRQEYGLSEVGVVTVSSANAAPESIGSPVVGACIEVQDGEFVVYRNGNPISYYLGDHSEAFTGDGGVRTGDLGYEKDGLYYLTGRKDLVIFVGGLNVVPEEVEAVIRENSLVDEVVVVGHPGRVTTRLMAYVTPVLTKREKQLLTTDVHARLDSHKRPKIESSNELPRTTTGKIDRNAL</sequence>
<dbReference type="InterPro" id="IPR050237">
    <property type="entry name" value="ATP-dep_AMP-bd_enzyme"/>
</dbReference>
<dbReference type="SUPFAM" id="SSF56801">
    <property type="entry name" value="Acetyl-CoA synthetase-like"/>
    <property type="match status" value="1"/>
</dbReference>
<protein>
    <recommendedName>
        <fullName evidence="5">AMP-dependent synthetase/ligase domain-containing protein</fullName>
    </recommendedName>
</protein>
<dbReference type="InterPro" id="IPR045851">
    <property type="entry name" value="AMP-bd_C_sf"/>
</dbReference>
<feature type="compositionally biased region" description="Polar residues" evidence="1">
    <location>
        <begin position="362"/>
        <end position="371"/>
    </location>
</feature>
<dbReference type="CDD" id="cd04433">
    <property type="entry name" value="AFD_class_I"/>
    <property type="match status" value="1"/>
</dbReference>
<feature type="domain" description="AMP-binding enzyme C-terminal" evidence="3">
    <location>
        <begin position="300"/>
        <end position="372"/>
    </location>
</feature>
<dbReference type="InterPro" id="IPR000873">
    <property type="entry name" value="AMP-dep_synth/lig_dom"/>
</dbReference>
<feature type="domain" description="AMP-dependent synthetase/ligase" evidence="2">
    <location>
        <begin position="61"/>
        <end position="239"/>
    </location>
</feature>
<dbReference type="InterPro" id="IPR025110">
    <property type="entry name" value="AMP-bd_C"/>
</dbReference>
<dbReference type="Pfam" id="PF13193">
    <property type="entry name" value="AMP-binding_C"/>
    <property type="match status" value="1"/>
</dbReference>
<evidence type="ECO:0000256" key="1">
    <source>
        <dbReference type="SAM" id="MobiDB-lite"/>
    </source>
</evidence>
<dbReference type="InterPro" id="IPR042099">
    <property type="entry name" value="ANL_N_sf"/>
</dbReference>
<dbReference type="GO" id="GO:0016877">
    <property type="term" value="F:ligase activity, forming carbon-sulfur bonds"/>
    <property type="evidence" value="ECO:0007669"/>
    <property type="project" value="UniProtKB-ARBA"/>
</dbReference>
<feature type="region of interest" description="Disordered" evidence="1">
    <location>
        <begin position="353"/>
        <end position="378"/>
    </location>
</feature>
<organism evidence="4">
    <name type="scientific">marine sediment metagenome</name>
    <dbReference type="NCBI Taxonomy" id="412755"/>
    <lineage>
        <taxon>unclassified sequences</taxon>
        <taxon>metagenomes</taxon>
        <taxon>ecological metagenomes</taxon>
    </lineage>
</organism>
<dbReference type="Pfam" id="PF00501">
    <property type="entry name" value="AMP-binding"/>
    <property type="match status" value="1"/>
</dbReference>
<evidence type="ECO:0000259" key="2">
    <source>
        <dbReference type="Pfam" id="PF00501"/>
    </source>
</evidence>
<dbReference type="PANTHER" id="PTHR43767:SF10">
    <property type="entry name" value="SURFACTIN SYNTHASE SUBUNIT 1"/>
    <property type="match status" value="1"/>
</dbReference>
<dbReference type="EMBL" id="LAZR01008866">
    <property type="protein sequence ID" value="KKM76093.1"/>
    <property type="molecule type" value="Genomic_DNA"/>
</dbReference>
<gene>
    <name evidence="4" type="ORF">LCGC14_1383560</name>
</gene>
<evidence type="ECO:0000259" key="3">
    <source>
        <dbReference type="Pfam" id="PF13193"/>
    </source>
</evidence>
<dbReference type="PANTHER" id="PTHR43767">
    <property type="entry name" value="LONG-CHAIN-FATTY-ACID--COA LIGASE"/>
    <property type="match status" value="1"/>
</dbReference>
<name>A0A0F9K260_9ZZZZ</name>
<proteinExistence type="predicted"/>
<dbReference type="Gene3D" id="3.30.300.30">
    <property type="match status" value="1"/>
</dbReference>
<reference evidence="4" key="1">
    <citation type="journal article" date="2015" name="Nature">
        <title>Complex archaea that bridge the gap between prokaryotes and eukaryotes.</title>
        <authorList>
            <person name="Spang A."/>
            <person name="Saw J.H."/>
            <person name="Jorgensen S.L."/>
            <person name="Zaremba-Niedzwiedzka K."/>
            <person name="Martijn J."/>
            <person name="Lind A.E."/>
            <person name="van Eijk R."/>
            <person name="Schleper C."/>
            <person name="Guy L."/>
            <person name="Ettema T.J."/>
        </authorList>
    </citation>
    <scope>NUCLEOTIDE SEQUENCE</scope>
</reference>
<dbReference type="AlphaFoldDB" id="A0A0F9K260"/>
<accession>A0A0F9K260</accession>